<proteinExistence type="predicted"/>
<accession>A0A7J8CIY8</accession>
<feature type="region of interest" description="Disordered" evidence="1">
    <location>
        <begin position="95"/>
        <end position="123"/>
    </location>
</feature>
<evidence type="ECO:0000313" key="2">
    <source>
        <dbReference type="EMBL" id="KAF6410749.1"/>
    </source>
</evidence>
<keyword evidence="3" id="KW-1185">Reference proteome</keyword>
<name>A0A7J8CIY8_ROUAE</name>
<sequence length="236" mass="26147">MVSAREGPDVKGWAKQPGGEGWSSAREDVWLSPAGKGDFRRCYPVPFPSQQPTRGQNSDLESEGLIPEEKRTSPAGPTWYCKPEGQRKCCWAHVSSPPSAPRAGARPDGPGPRLGSPGTGAAHTLQNAGIHGASAQLEDRERWDTVQLQCFRPKDHSVSRGMMIMERMNTAKYLETSQSSEARWREEETDAKGRERKHPGTFDYNMQGVARSYFASRDKESQSVCKNTVHNVGEIF</sequence>
<feature type="region of interest" description="Disordered" evidence="1">
    <location>
        <begin position="176"/>
        <end position="203"/>
    </location>
</feature>
<dbReference type="EMBL" id="JACASE010000014">
    <property type="protein sequence ID" value="KAF6410749.1"/>
    <property type="molecule type" value="Genomic_DNA"/>
</dbReference>
<feature type="compositionally biased region" description="Basic and acidic residues" evidence="1">
    <location>
        <begin position="182"/>
        <end position="193"/>
    </location>
</feature>
<dbReference type="AlphaFoldDB" id="A0A7J8CIY8"/>
<comment type="caution">
    <text evidence="2">The sequence shown here is derived from an EMBL/GenBank/DDBJ whole genome shotgun (WGS) entry which is preliminary data.</text>
</comment>
<protein>
    <submittedName>
        <fullName evidence="2">Uncharacterized protein</fullName>
    </submittedName>
</protein>
<evidence type="ECO:0000313" key="3">
    <source>
        <dbReference type="Proteomes" id="UP000593571"/>
    </source>
</evidence>
<feature type="region of interest" description="Disordered" evidence="1">
    <location>
        <begin position="1"/>
        <end position="79"/>
    </location>
</feature>
<evidence type="ECO:0000256" key="1">
    <source>
        <dbReference type="SAM" id="MobiDB-lite"/>
    </source>
</evidence>
<feature type="compositionally biased region" description="Low complexity" evidence="1">
    <location>
        <begin position="95"/>
        <end position="113"/>
    </location>
</feature>
<dbReference type="Proteomes" id="UP000593571">
    <property type="component" value="Unassembled WGS sequence"/>
</dbReference>
<organism evidence="2 3">
    <name type="scientific">Rousettus aegyptiacus</name>
    <name type="common">Egyptian fruit bat</name>
    <name type="synonym">Pteropus aegyptiacus</name>
    <dbReference type="NCBI Taxonomy" id="9407"/>
    <lineage>
        <taxon>Eukaryota</taxon>
        <taxon>Metazoa</taxon>
        <taxon>Chordata</taxon>
        <taxon>Craniata</taxon>
        <taxon>Vertebrata</taxon>
        <taxon>Euteleostomi</taxon>
        <taxon>Mammalia</taxon>
        <taxon>Eutheria</taxon>
        <taxon>Laurasiatheria</taxon>
        <taxon>Chiroptera</taxon>
        <taxon>Yinpterochiroptera</taxon>
        <taxon>Pteropodoidea</taxon>
        <taxon>Pteropodidae</taxon>
        <taxon>Rousettinae</taxon>
        <taxon>Rousettus</taxon>
    </lineage>
</organism>
<reference evidence="2 3" key="1">
    <citation type="journal article" date="2020" name="Nature">
        <title>Six reference-quality genomes reveal evolution of bat adaptations.</title>
        <authorList>
            <person name="Jebb D."/>
            <person name="Huang Z."/>
            <person name="Pippel M."/>
            <person name="Hughes G.M."/>
            <person name="Lavrichenko K."/>
            <person name="Devanna P."/>
            <person name="Winkler S."/>
            <person name="Jermiin L.S."/>
            <person name="Skirmuntt E.C."/>
            <person name="Katzourakis A."/>
            <person name="Burkitt-Gray L."/>
            <person name="Ray D.A."/>
            <person name="Sullivan K.A.M."/>
            <person name="Roscito J.G."/>
            <person name="Kirilenko B.M."/>
            <person name="Davalos L.M."/>
            <person name="Corthals A.P."/>
            <person name="Power M.L."/>
            <person name="Jones G."/>
            <person name="Ransome R.D."/>
            <person name="Dechmann D.K.N."/>
            <person name="Locatelli A.G."/>
            <person name="Puechmaille S.J."/>
            <person name="Fedrigo O."/>
            <person name="Jarvis E.D."/>
            <person name="Hiller M."/>
            <person name="Vernes S.C."/>
            <person name="Myers E.W."/>
            <person name="Teeling E.C."/>
        </authorList>
    </citation>
    <scope>NUCLEOTIDE SEQUENCE [LARGE SCALE GENOMIC DNA]</scope>
    <source>
        <strain evidence="2">MRouAeg1</strain>
        <tissue evidence="2">Muscle</tissue>
    </source>
</reference>
<gene>
    <name evidence="2" type="ORF">HJG63_009190</name>
</gene>
<feature type="compositionally biased region" description="Polar residues" evidence="1">
    <location>
        <begin position="48"/>
        <end position="59"/>
    </location>
</feature>